<name>A0AAD5MF19_PARTN</name>
<protein>
    <submittedName>
        <fullName evidence="1">Uncharacterized protein</fullName>
    </submittedName>
</protein>
<dbReference type="EMBL" id="JAHQIW010003120">
    <property type="protein sequence ID" value="KAJ1357375.1"/>
    <property type="molecule type" value="Genomic_DNA"/>
</dbReference>
<organism evidence="1 2">
    <name type="scientific">Parelaphostrongylus tenuis</name>
    <name type="common">Meningeal worm</name>
    <dbReference type="NCBI Taxonomy" id="148309"/>
    <lineage>
        <taxon>Eukaryota</taxon>
        <taxon>Metazoa</taxon>
        <taxon>Ecdysozoa</taxon>
        <taxon>Nematoda</taxon>
        <taxon>Chromadorea</taxon>
        <taxon>Rhabditida</taxon>
        <taxon>Rhabditina</taxon>
        <taxon>Rhabditomorpha</taxon>
        <taxon>Strongyloidea</taxon>
        <taxon>Metastrongylidae</taxon>
        <taxon>Parelaphostrongylus</taxon>
    </lineage>
</organism>
<proteinExistence type="predicted"/>
<evidence type="ECO:0000313" key="2">
    <source>
        <dbReference type="Proteomes" id="UP001196413"/>
    </source>
</evidence>
<sequence length="420" mass="47874">MMLNDSPGREGPSGLLSHAIEKNGSGAGAHSSHSTIKGTTGMELSEKILIVLRLQLYTVYLLLQLFYQKLIQLFRTWKGTEEIPSGKVRVYSILWRYKVDPEEIPKRSDFILAPGYVDEIDLLKSSHWIIYTIEKDYVLFALLPEPIYSYHISRYPFMYVPMFEKALAVAEVTHEEFLRFGQQLEEKPQPKTVLYTNTARCGSTLFGRMLNRPGISVCYGEPPSLTALSIALGENLMNETKVGNLLHACIICMRAHLPDGVLCVLKTQSFEARLVPLCKDISNLKHIFMFRKKALFSVERACRRTEFHSMLMLKLYYISPHLLHFIGALHAGEGRWLRTLQPQNIRELAAIVLASPMSYYEKNKDMYCHPIIWFHEVINDTENVLTSVFNKIDIPLSCVAEAAGCKNSDSQENSFLSQQN</sequence>
<keyword evidence="2" id="KW-1185">Reference proteome</keyword>
<reference evidence="1" key="1">
    <citation type="submission" date="2021-06" db="EMBL/GenBank/DDBJ databases">
        <title>Parelaphostrongylus tenuis whole genome reference sequence.</title>
        <authorList>
            <person name="Garwood T.J."/>
            <person name="Larsen P.A."/>
            <person name="Fountain-Jones N.M."/>
            <person name="Garbe J.R."/>
            <person name="Macchietto M.G."/>
            <person name="Kania S.A."/>
            <person name="Gerhold R.W."/>
            <person name="Richards J.E."/>
            <person name="Wolf T.M."/>
        </authorList>
    </citation>
    <scope>NUCLEOTIDE SEQUENCE</scope>
    <source>
        <strain evidence="1">MNPRO001-30</strain>
        <tissue evidence="1">Meninges</tissue>
    </source>
</reference>
<gene>
    <name evidence="1" type="ORF">KIN20_015511</name>
</gene>
<evidence type="ECO:0000313" key="1">
    <source>
        <dbReference type="EMBL" id="KAJ1357375.1"/>
    </source>
</evidence>
<dbReference type="Proteomes" id="UP001196413">
    <property type="component" value="Unassembled WGS sequence"/>
</dbReference>
<accession>A0AAD5MF19</accession>
<dbReference type="AlphaFoldDB" id="A0AAD5MF19"/>
<comment type="caution">
    <text evidence="1">The sequence shown here is derived from an EMBL/GenBank/DDBJ whole genome shotgun (WGS) entry which is preliminary data.</text>
</comment>